<dbReference type="PROSITE" id="PS00135">
    <property type="entry name" value="TRYPSIN_SER"/>
    <property type="match status" value="1"/>
</dbReference>
<reference evidence="9" key="3">
    <citation type="submission" date="2020-05" db="UniProtKB">
        <authorList>
            <consortium name="EnsemblMetazoa"/>
        </authorList>
    </citation>
    <scope>IDENTIFICATION</scope>
    <source>
        <strain evidence="9">USDA</strain>
    </source>
</reference>
<dbReference type="PANTHER" id="PTHR24276:SF98">
    <property type="entry name" value="FI18310P1-RELATED"/>
    <property type="match status" value="1"/>
</dbReference>
<evidence type="ECO:0000313" key="9">
    <source>
        <dbReference type="EnsemblMetazoa" id="PHUM312770-PA"/>
    </source>
</evidence>
<dbReference type="GO" id="GO:0006508">
    <property type="term" value="P:proteolysis"/>
    <property type="evidence" value="ECO:0007669"/>
    <property type="project" value="UniProtKB-KW"/>
</dbReference>
<dbReference type="InParanoid" id="E0VML5"/>
<evidence type="ECO:0000256" key="6">
    <source>
        <dbReference type="RuleBase" id="RU363034"/>
    </source>
</evidence>
<dbReference type="Gene3D" id="2.40.10.10">
    <property type="entry name" value="Trypsin-like serine proteases"/>
    <property type="match status" value="1"/>
</dbReference>
<evidence type="ECO:0000256" key="2">
    <source>
        <dbReference type="ARBA" id="ARBA00022670"/>
    </source>
</evidence>
<comment type="similarity">
    <text evidence="1">Belongs to the peptidase S1 family.</text>
</comment>
<dbReference type="Pfam" id="PF00089">
    <property type="entry name" value="Trypsin"/>
    <property type="match status" value="1"/>
</dbReference>
<sequence>MYAGEITWDRCISNGMDRNSLVITFIIILLKLNCVKLLSQKQAHFSKKYDSMAEVRKNSKGHNDKGLRIFNGQPVPEGVATYVVFIISLLNNTRCTGSLVTGRIVMTAGHCAKPLMIVALSQNNLELYVEKRVRTPYERYVGDEFGVEESLVSEYAIHPDYEEWGIDVALLMIRSPFMQTVPFVKIATVKEDILFDCISIGYGVTQDPETEFTQRYFKNKRLDLVYFNDPVPDQICFVHGDVNDPPAICRGDSGGPLVCHNFIWGIAAFGNSEVEC</sequence>
<dbReference type="EnsemblMetazoa" id="PHUM312770-RA">
    <property type="protein sequence ID" value="PHUM312770-PA"/>
    <property type="gene ID" value="PHUM312770"/>
</dbReference>
<feature type="domain" description="Peptidase S1" evidence="7">
    <location>
        <begin position="69"/>
        <end position="276"/>
    </location>
</feature>
<evidence type="ECO:0000256" key="3">
    <source>
        <dbReference type="ARBA" id="ARBA00022801"/>
    </source>
</evidence>
<name>E0VML5_PEDHC</name>
<dbReference type="EMBL" id="DS235315">
    <property type="protein sequence ID" value="EEB14621.1"/>
    <property type="molecule type" value="Genomic_DNA"/>
</dbReference>
<dbReference type="InterPro" id="IPR009003">
    <property type="entry name" value="Peptidase_S1_PA"/>
</dbReference>
<evidence type="ECO:0000256" key="1">
    <source>
        <dbReference type="ARBA" id="ARBA00007664"/>
    </source>
</evidence>
<dbReference type="AlphaFoldDB" id="E0VML5"/>
<dbReference type="eggNOG" id="KOG3627">
    <property type="taxonomic scope" value="Eukaryota"/>
</dbReference>
<keyword evidence="5" id="KW-1015">Disulfide bond</keyword>
<dbReference type="GO" id="GO:0004252">
    <property type="term" value="F:serine-type endopeptidase activity"/>
    <property type="evidence" value="ECO:0007669"/>
    <property type="project" value="InterPro"/>
</dbReference>
<gene>
    <name evidence="9" type="primary">8235918</name>
    <name evidence="8" type="ORF">Phum_PHUM312770</name>
</gene>
<dbReference type="PROSITE" id="PS50240">
    <property type="entry name" value="TRYPSIN_DOM"/>
    <property type="match status" value="1"/>
</dbReference>
<dbReference type="InterPro" id="IPR001254">
    <property type="entry name" value="Trypsin_dom"/>
</dbReference>
<protein>
    <submittedName>
        <fullName evidence="8">Prostatic glandular kallikrein-8, putative</fullName>
    </submittedName>
</protein>
<dbReference type="VEuPathDB" id="VectorBase:PHUM312770"/>
<dbReference type="SUPFAM" id="SSF50494">
    <property type="entry name" value="Trypsin-like serine proteases"/>
    <property type="match status" value="1"/>
</dbReference>
<dbReference type="EMBL" id="AAZO01003626">
    <property type="status" value="NOT_ANNOTATED_CDS"/>
    <property type="molecule type" value="Genomic_DNA"/>
</dbReference>
<dbReference type="PRINTS" id="PR00722">
    <property type="entry name" value="CHYMOTRYPSIN"/>
</dbReference>
<evidence type="ECO:0000256" key="4">
    <source>
        <dbReference type="ARBA" id="ARBA00022825"/>
    </source>
</evidence>
<reference evidence="8" key="1">
    <citation type="submission" date="2007-04" db="EMBL/GenBank/DDBJ databases">
        <title>Annotation of Pediculus humanus corporis strain USDA.</title>
        <authorList>
            <person name="Kirkness E."/>
            <person name="Hannick L."/>
            <person name="Hass B."/>
            <person name="Bruggner R."/>
            <person name="Lawson D."/>
            <person name="Bidwell S."/>
            <person name="Joardar V."/>
            <person name="Caler E."/>
            <person name="Walenz B."/>
            <person name="Inman J."/>
            <person name="Schobel S."/>
            <person name="Galinsky K."/>
            <person name="Amedeo P."/>
            <person name="Strausberg R."/>
        </authorList>
    </citation>
    <scope>NUCLEOTIDE SEQUENCE</scope>
    <source>
        <strain evidence="8">USDA</strain>
    </source>
</reference>
<dbReference type="CTD" id="8235918"/>
<dbReference type="InterPro" id="IPR033116">
    <property type="entry name" value="TRYPSIN_SER"/>
</dbReference>
<dbReference type="InterPro" id="IPR001314">
    <property type="entry name" value="Peptidase_S1A"/>
</dbReference>
<dbReference type="RefSeq" id="XP_002427359.1">
    <property type="nucleotide sequence ID" value="XM_002427314.1"/>
</dbReference>
<dbReference type="PANTHER" id="PTHR24276">
    <property type="entry name" value="POLYSERASE-RELATED"/>
    <property type="match status" value="1"/>
</dbReference>
<keyword evidence="4 6" id="KW-0720">Serine protease</keyword>
<reference evidence="8" key="2">
    <citation type="submission" date="2007-04" db="EMBL/GenBank/DDBJ databases">
        <title>The genome of the human body louse.</title>
        <authorList>
            <consortium name="The Human Body Louse Genome Consortium"/>
            <person name="Kirkness E."/>
            <person name="Walenz B."/>
            <person name="Hass B."/>
            <person name="Bruggner R."/>
            <person name="Strausberg R."/>
        </authorList>
    </citation>
    <scope>NUCLEOTIDE SEQUENCE</scope>
    <source>
        <strain evidence="8">USDA</strain>
    </source>
</reference>
<dbReference type="InterPro" id="IPR043504">
    <property type="entry name" value="Peptidase_S1_PA_chymotrypsin"/>
</dbReference>
<evidence type="ECO:0000313" key="8">
    <source>
        <dbReference type="EMBL" id="EEB14621.1"/>
    </source>
</evidence>
<dbReference type="InterPro" id="IPR050430">
    <property type="entry name" value="Peptidase_S1"/>
</dbReference>
<dbReference type="OrthoDB" id="7452977at2759"/>
<keyword evidence="10" id="KW-1185">Reference proteome</keyword>
<dbReference type="SMART" id="SM00020">
    <property type="entry name" value="Tryp_SPc"/>
    <property type="match status" value="1"/>
</dbReference>
<dbReference type="HOGENOM" id="CLU_1009375_0_0_1"/>
<keyword evidence="3 6" id="KW-0378">Hydrolase</keyword>
<dbReference type="GeneID" id="8235918"/>
<evidence type="ECO:0000259" key="7">
    <source>
        <dbReference type="PROSITE" id="PS50240"/>
    </source>
</evidence>
<dbReference type="KEGG" id="phu:Phum_PHUM312770"/>
<evidence type="ECO:0000256" key="5">
    <source>
        <dbReference type="ARBA" id="ARBA00023157"/>
    </source>
</evidence>
<organism>
    <name type="scientific">Pediculus humanus subsp. corporis</name>
    <name type="common">Body louse</name>
    <dbReference type="NCBI Taxonomy" id="121224"/>
    <lineage>
        <taxon>Eukaryota</taxon>
        <taxon>Metazoa</taxon>
        <taxon>Ecdysozoa</taxon>
        <taxon>Arthropoda</taxon>
        <taxon>Hexapoda</taxon>
        <taxon>Insecta</taxon>
        <taxon>Pterygota</taxon>
        <taxon>Neoptera</taxon>
        <taxon>Paraneoptera</taxon>
        <taxon>Psocodea</taxon>
        <taxon>Troctomorpha</taxon>
        <taxon>Phthiraptera</taxon>
        <taxon>Anoplura</taxon>
        <taxon>Pediculidae</taxon>
        <taxon>Pediculus</taxon>
    </lineage>
</organism>
<dbReference type="InterPro" id="IPR018114">
    <property type="entry name" value="TRYPSIN_HIS"/>
</dbReference>
<proteinExistence type="inferred from homology"/>
<dbReference type="Proteomes" id="UP000009046">
    <property type="component" value="Unassembled WGS sequence"/>
</dbReference>
<evidence type="ECO:0000313" key="10">
    <source>
        <dbReference type="Proteomes" id="UP000009046"/>
    </source>
</evidence>
<dbReference type="PROSITE" id="PS00134">
    <property type="entry name" value="TRYPSIN_HIS"/>
    <property type="match status" value="1"/>
</dbReference>
<accession>E0VML5</accession>
<keyword evidence="2 6" id="KW-0645">Protease</keyword>